<name>A0A8T0A347_9BILA</name>
<comment type="caution">
    <text evidence="8">The sequence shown here is derived from an EMBL/GenBank/DDBJ whole genome shotgun (WGS) entry which is preliminary data.</text>
</comment>
<keyword evidence="9" id="KW-1185">Reference proteome</keyword>
<dbReference type="CDD" id="cd00086">
    <property type="entry name" value="homeodomain"/>
    <property type="match status" value="1"/>
</dbReference>
<dbReference type="EMBL" id="JABEBT010000003">
    <property type="protein sequence ID" value="KAF7639808.1"/>
    <property type="molecule type" value="Genomic_DNA"/>
</dbReference>
<evidence type="ECO:0000256" key="3">
    <source>
        <dbReference type="ARBA" id="ARBA00023155"/>
    </source>
</evidence>
<evidence type="ECO:0000256" key="4">
    <source>
        <dbReference type="ARBA" id="ARBA00023242"/>
    </source>
</evidence>
<keyword evidence="2 5" id="KW-0238">DNA-binding</keyword>
<evidence type="ECO:0000313" key="8">
    <source>
        <dbReference type="EMBL" id="KAF7639808.1"/>
    </source>
</evidence>
<dbReference type="OrthoDB" id="6159439at2759"/>
<dbReference type="PANTHER" id="PTHR24329">
    <property type="entry name" value="HOMEOBOX PROTEIN ARISTALESS"/>
    <property type="match status" value="1"/>
</dbReference>
<keyword evidence="4 5" id="KW-0539">Nucleus</keyword>
<organism evidence="8 9">
    <name type="scientific">Meloidogyne graminicola</name>
    <dbReference type="NCBI Taxonomy" id="189291"/>
    <lineage>
        <taxon>Eukaryota</taxon>
        <taxon>Metazoa</taxon>
        <taxon>Ecdysozoa</taxon>
        <taxon>Nematoda</taxon>
        <taxon>Chromadorea</taxon>
        <taxon>Rhabditida</taxon>
        <taxon>Tylenchina</taxon>
        <taxon>Tylenchomorpha</taxon>
        <taxon>Tylenchoidea</taxon>
        <taxon>Meloidogynidae</taxon>
        <taxon>Meloidogyninae</taxon>
        <taxon>Meloidogyne</taxon>
    </lineage>
</organism>
<gene>
    <name evidence="8" type="ORF">Mgra_00000728</name>
</gene>
<feature type="domain" description="Homeobox" evidence="7">
    <location>
        <begin position="196"/>
        <end position="256"/>
    </location>
</feature>
<dbReference type="PANTHER" id="PTHR24329:SF543">
    <property type="entry name" value="FI01017P-RELATED"/>
    <property type="match status" value="1"/>
</dbReference>
<dbReference type="SMART" id="SM00389">
    <property type="entry name" value="HOX"/>
    <property type="match status" value="1"/>
</dbReference>
<dbReference type="SUPFAM" id="SSF46689">
    <property type="entry name" value="Homeodomain-like"/>
    <property type="match status" value="1"/>
</dbReference>
<evidence type="ECO:0000256" key="5">
    <source>
        <dbReference type="PROSITE-ProRule" id="PRU00108"/>
    </source>
</evidence>
<dbReference type="Proteomes" id="UP000605970">
    <property type="component" value="Unassembled WGS sequence"/>
</dbReference>
<sequence length="301" mass="34231">MSNNNNQNDLIIEENRGEEASTITDSSLNVFPFPYFNNNLNSNSTSLQQQNTTTSPHTSSAMMAAALGPFMGFPPSAFYSSTNNQLSAQNLYGNYCTNSVVYGQQQQMQQMMMAVAARNSRDNNQQNYNNSRGRQNQQQTIFSSTSSVNLPIFNNLSLSTTSNDCSNTTAMSSSCSSVFPLSGFSHLTSINPNERRKQRRIRTTFSSAQVQQLECHFAETHYPDIYMREELALRIELTEARVQVWFQNRRAKWRKQEKLRKLKEEGEEASAAINIINNLHENCSTSNNNFTEEIMANWKRE</sequence>
<dbReference type="InterPro" id="IPR050649">
    <property type="entry name" value="Paired_Homeobox_TFs"/>
</dbReference>
<dbReference type="AlphaFoldDB" id="A0A8T0A347"/>
<dbReference type="FunFam" id="1.10.10.60:FF:000291">
    <property type="entry name" value="ALX homeobox protein 1"/>
    <property type="match status" value="1"/>
</dbReference>
<accession>A0A8T0A347</accession>
<dbReference type="PROSITE" id="PS00027">
    <property type="entry name" value="HOMEOBOX_1"/>
    <property type="match status" value="1"/>
</dbReference>
<dbReference type="Pfam" id="PF00046">
    <property type="entry name" value="Homeodomain"/>
    <property type="match status" value="1"/>
</dbReference>
<dbReference type="InterPro" id="IPR001356">
    <property type="entry name" value="HD"/>
</dbReference>
<evidence type="ECO:0000256" key="2">
    <source>
        <dbReference type="ARBA" id="ARBA00023125"/>
    </source>
</evidence>
<evidence type="ECO:0000313" key="9">
    <source>
        <dbReference type="Proteomes" id="UP000605970"/>
    </source>
</evidence>
<dbReference type="GO" id="GO:0000981">
    <property type="term" value="F:DNA-binding transcription factor activity, RNA polymerase II-specific"/>
    <property type="evidence" value="ECO:0007669"/>
    <property type="project" value="InterPro"/>
</dbReference>
<evidence type="ECO:0000256" key="1">
    <source>
        <dbReference type="ARBA" id="ARBA00004123"/>
    </source>
</evidence>
<keyword evidence="3 5" id="KW-0371">Homeobox</keyword>
<protein>
    <submittedName>
        <fullName evidence="8">Homeobox domain-containing protein</fullName>
    </submittedName>
</protein>
<dbReference type="InterPro" id="IPR017970">
    <property type="entry name" value="Homeobox_CS"/>
</dbReference>
<dbReference type="GO" id="GO:0000977">
    <property type="term" value="F:RNA polymerase II transcription regulatory region sequence-specific DNA binding"/>
    <property type="evidence" value="ECO:0007669"/>
    <property type="project" value="TreeGrafter"/>
</dbReference>
<dbReference type="Gene3D" id="1.10.10.60">
    <property type="entry name" value="Homeodomain-like"/>
    <property type="match status" value="1"/>
</dbReference>
<proteinExistence type="predicted"/>
<dbReference type="PROSITE" id="PS50071">
    <property type="entry name" value="HOMEOBOX_2"/>
    <property type="match status" value="1"/>
</dbReference>
<dbReference type="GO" id="GO:0005634">
    <property type="term" value="C:nucleus"/>
    <property type="evidence" value="ECO:0007669"/>
    <property type="project" value="UniProtKB-SubCell"/>
</dbReference>
<feature type="DNA-binding region" description="Homeobox" evidence="5">
    <location>
        <begin position="198"/>
        <end position="257"/>
    </location>
</feature>
<reference evidence="8" key="1">
    <citation type="journal article" date="2020" name="Ecol. Evol.">
        <title>Genome structure and content of the rice root-knot nematode (Meloidogyne graminicola).</title>
        <authorList>
            <person name="Phan N.T."/>
            <person name="Danchin E.G.J."/>
            <person name="Klopp C."/>
            <person name="Perfus-Barbeoch L."/>
            <person name="Kozlowski D.K."/>
            <person name="Koutsovoulos G.D."/>
            <person name="Lopez-Roques C."/>
            <person name="Bouchez O."/>
            <person name="Zahm M."/>
            <person name="Besnard G."/>
            <person name="Bellafiore S."/>
        </authorList>
    </citation>
    <scope>NUCLEOTIDE SEQUENCE</scope>
    <source>
        <strain evidence="8">VN-18</strain>
    </source>
</reference>
<comment type="subcellular location">
    <subcellularLocation>
        <location evidence="1 5 6">Nucleus</location>
    </subcellularLocation>
</comment>
<evidence type="ECO:0000259" key="7">
    <source>
        <dbReference type="PROSITE" id="PS50071"/>
    </source>
</evidence>
<dbReference type="InterPro" id="IPR009057">
    <property type="entry name" value="Homeodomain-like_sf"/>
</dbReference>
<evidence type="ECO:0000256" key="6">
    <source>
        <dbReference type="RuleBase" id="RU000682"/>
    </source>
</evidence>